<gene>
    <name evidence="1" type="ORF">EXIGUO9Y_480004</name>
</gene>
<sequence>MQLKESIYFHSPIFIQNILTTIYGRVLYQERYGAAYHARFEELKRKERQLIDPEQEQLSRLNQFLLFCQTYSPYYKELFETNRIELPLAQLSELKQIPLLDKETLRTRNAEVHATIDAPILGKTGGTTGKSIQVHYTKEDMQIRMAHLDYFKWTHGIEQGMRRASFTGQHLASEHQRSPVYWRTNKAINQMLFSIKNISPRTIPAYIEQLNRFNPVSMDGLPSGMIEVARYAKKHGIVCTFRPKAIFPTAEMMTRDERSLVEEVFHAPIFDQYASSEGAPIVAECPYGKKHLHYEMGIIEVETDGQILVTSFDTHGTPLVRYRVGDRMTLSHETCRCGHGGPIIASIDGRGRSYIQLKNGHRIFEGELAGIVRAFPNCIERVQYIQENTEEVVLLYVPDDRCFKIEHEKQLYFVLKRLFDGQMDVLLKSVPEIPKEISGKTLLIKQLIPENERAN</sequence>
<dbReference type="InterPro" id="IPR042099">
    <property type="entry name" value="ANL_N_sf"/>
</dbReference>
<dbReference type="PANTHER" id="PTHR36932">
    <property type="entry name" value="CAPSULAR POLYSACCHARIDE BIOSYNTHESIS PROTEIN"/>
    <property type="match status" value="1"/>
</dbReference>
<accession>A0A653IH52</accession>
<protein>
    <submittedName>
        <fullName evidence="1">CoF synthetase</fullName>
    </submittedName>
</protein>
<organism evidence="1 2">
    <name type="scientific">Exiguobacterium oxidotolerans</name>
    <dbReference type="NCBI Taxonomy" id="223958"/>
    <lineage>
        <taxon>Bacteria</taxon>
        <taxon>Bacillati</taxon>
        <taxon>Bacillota</taxon>
        <taxon>Bacilli</taxon>
        <taxon>Bacillales</taxon>
        <taxon>Bacillales Family XII. Incertae Sedis</taxon>
        <taxon>Exiguobacterium</taxon>
    </lineage>
</organism>
<name>A0A653IH52_9BACL</name>
<proteinExistence type="predicted"/>
<reference evidence="1 2" key="1">
    <citation type="submission" date="2019-10" db="EMBL/GenBank/DDBJ databases">
        <authorList>
            <person name="Karimi E."/>
        </authorList>
    </citation>
    <scope>NUCLEOTIDE SEQUENCE [LARGE SCALE GENOMIC DNA]</scope>
    <source>
        <strain evidence="1">Exiguobacterium sp. 9Y</strain>
    </source>
</reference>
<keyword evidence="2" id="KW-1185">Reference proteome</keyword>
<dbReference type="Gene3D" id="3.40.50.12780">
    <property type="entry name" value="N-terminal domain of ligase-like"/>
    <property type="match status" value="1"/>
</dbReference>
<evidence type="ECO:0000313" key="2">
    <source>
        <dbReference type="Proteomes" id="UP000439752"/>
    </source>
</evidence>
<dbReference type="InterPro" id="IPR053158">
    <property type="entry name" value="CapK_Type1_Caps_Biosynth"/>
</dbReference>
<dbReference type="PANTHER" id="PTHR36932:SF1">
    <property type="entry name" value="CAPSULAR POLYSACCHARIDE BIOSYNTHESIS PROTEIN"/>
    <property type="match status" value="1"/>
</dbReference>
<dbReference type="SUPFAM" id="SSF56801">
    <property type="entry name" value="Acetyl-CoA synthetase-like"/>
    <property type="match status" value="1"/>
</dbReference>
<dbReference type="Proteomes" id="UP000439752">
    <property type="component" value="Unassembled WGS sequence"/>
</dbReference>
<evidence type="ECO:0000313" key="1">
    <source>
        <dbReference type="EMBL" id="VWX38547.1"/>
    </source>
</evidence>
<dbReference type="EMBL" id="CABWKQ010000043">
    <property type="protein sequence ID" value="VWX38547.1"/>
    <property type="molecule type" value="Genomic_DNA"/>
</dbReference>
<dbReference type="AlphaFoldDB" id="A0A653IH52"/>
<dbReference type="RefSeq" id="WP_159174135.1">
    <property type="nucleotide sequence ID" value="NZ_LR732316.1"/>
</dbReference>